<feature type="chain" id="PRO_5032363530" evidence="6">
    <location>
        <begin position="28"/>
        <end position="277"/>
    </location>
</feature>
<organism evidence="8 9">
    <name type="scientific">Ceratitis capitata</name>
    <name type="common">Mediterranean fruit fly</name>
    <name type="synonym">Tephritis capitata</name>
    <dbReference type="NCBI Taxonomy" id="7213"/>
    <lineage>
        <taxon>Eukaryota</taxon>
        <taxon>Metazoa</taxon>
        <taxon>Ecdysozoa</taxon>
        <taxon>Arthropoda</taxon>
        <taxon>Hexapoda</taxon>
        <taxon>Insecta</taxon>
        <taxon>Pterygota</taxon>
        <taxon>Neoptera</taxon>
        <taxon>Endopterygota</taxon>
        <taxon>Diptera</taxon>
        <taxon>Brachycera</taxon>
        <taxon>Muscomorpha</taxon>
        <taxon>Tephritoidea</taxon>
        <taxon>Tephritidae</taxon>
        <taxon>Ceratitis</taxon>
        <taxon>Ceratitis</taxon>
    </lineage>
</organism>
<reference evidence="8" key="1">
    <citation type="submission" date="2020-11" db="EMBL/GenBank/DDBJ databases">
        <authorList>
            <person name="Whitehead M."/>
        </authorList>
    </citation>
    <scope>NUCLEOTIDE SEQUENCE</scope>
    <source>
        <strain evidence="8">EGII</strain>
    </source>
</reference>
<evidence type="ECO:0000313" key="9">
    <source>
        <dbReference type="Proteomes" id="UP000606786"/>
    </source>
</evidence>
<dbReference type="PANTHER" id="PTHR23301">
    <property type="entry name" value="CHITIN BINDING PERITROPHIN-A"/>
    <property type="match status" value="1"/>
</dbReference>
<keyword evidence="5" id="KW-0325">Glycoprotein</keyword>
<dbReference type="Gene3D" id="2.170.140.10">
    <property type="entry name" value="Chitin binding domain"/>
    <property type="match status" value="3"/>
</dbReference>
<dbReference type="EMBL" id="CAJHJT010000034">
    <property type="protein sequence ID" value="CAD7005084.1"/>
    <property type="molecule type" value="Genomic_DNA"/>
</dbReference>
<evidence type="ECO:0000256" key="3">
    <source>
        <dbReference type="ARBA" id="ARBA00022737"/>
    </source>
</evidence>
<dbReference type="Proteomes" id="UP000606786">
    <property type="component" value="Unassembled WGS sequence"/>
</dbReference>
<dbReference type="SMART" id="SM00494">
    <property type="entry name" value="ChtBD2"/>
    <property type="match status" value="3"/>
</dbReference>
<comment type="caution">
    <text evidence="8">The sequence shown here is derived from an EMBL/GenBank/DDBJ whole genome shotgun (WGS) entry which is preliminary data.</text>
</comment>
<feature type="domain" description="Chitin-binding type-2" evidence="7">
    <location>
        <begin position="55"/>
        <end position="115"/>
    </location>
</feature>
<evidence type="ECO:0000256" key="5">
    <source>
        <dbReference type="ARBA" id="ARBA00023180"/>
    </source>
</evidence>
<dbReference type="Pfam" id="PF01607">
    <property type="entry name" value="CBM_14"/>
    <property type="match status" value="2"/>
</dbReference>
<keyword evidence="3" id="KW-0677">Repeat</keyword>
<protein>
    <submittedName>
        <fullName evidence="8">(Mediterranean fruit fly) hypothetical protein</fullName>
    </submittedName>
</protein>
<keyword evidence="1" id="KW-0147">Chitin-binding</keyword>
<dbReference type="InterPro" id="IPR051940">
    <property type="entry name" value="Chitin_bind-dev_reg"/>
</dbReference>
<accession>A0A811V2C9</accession>
<dbReference type="PANTHER" id="PTHR23301:SF0">
    <property type="entry name" value="CHITIN-BINDING TYPE-2 DOMAIN-CONTAINING PROTEIN-RELATED"/>
    <property type="match status" value="1"/>
</dbReference>
<keyword evidence="2 6" id="KW-0732">Signal</keyword>
<evidence type="ECO:0000259" key="7">
    <source>
        <dbReference type="PROSITE" id="PS50940"/>
    </source>
</evidence>
<keyword evidence="9" id="KW-1185">Reference proteome</keyword>
<feature type="domain" description="Chitin-binding type-2" evidence="7">
    <location>
        <begin position="227"/>
        <end position="273"/>
    </location>
</feature>
<evidence type="ECO:0000256" key="2">
    <source>
        <dbReference type="ARBA" id="ARBA00022729"/>
    </source>
</evidence>
<gene>
    <name evidence="8" type="ORF">CCAP1982_LOCUS13447</name>
</gene>
<dbReference type="SUPFAM" id="SSF57625">
    <property type="entry name" value="Invertebrate chitin-binding proteins"/>
    <property type="match status" value="3"/>
</dbReference>
<proteinExistence type="predicted"/>
<dbReference type="InterPro" id="IPR036508">
    <property type="entry name" value="Chitin-bd_dom_sf"/>
</dbReference>
<keyword evidence="4" id="KW-1015">Disulfide bond</keyword>
<sequence length="277" mass="31792">MLGKDIVPKACQQLLVFLSLCVWSAVALEEMVRKYVKIKNNYFNTEFQLEQPIRHPDCPLFDDPLHPLQLPNPTDCRKYYICKNGYAYPMYCEDGFLWSIQTYHCDYPTKAKCVGTIPNEFYPTSITDGGAFPISEKIIYKQDATDCNKLYKCVPMRCPSYLYWNSVLEQCDSPQTAICENPTYIWPQTPYITDMIPTEAARPSIPKAELGPASQYSINDIEQSELRALCRTPGVDYVRHPFDCHKFIQCDGFASVHTCGNGLLWNSEVMACDRYCK</sequence>
<dbReference type="GO" id="GO:0008061">
    <property type="term" value="F:chitin binding"/>
    <property type="evidence" value="ECO:0007669"/>
    <property type="project" value="UniProtKB-KW"/>
</dbReference>
<dbReference type="GO" id="GO:0005576">
    <property type="term" value="C:extracellular region"/>
    <property type="evidence" value="ECO:0007669"/>
    <property type="project" value="InterPro"/>
</dbReference>
<name>A0A811V2C9_CERCA</name>
<feature type="signal peptide" evidence="6">
    <location>
        <begin position="1"/>
        <end position="27"/>
    </location>
</feature>
<dbReference type="AlphaFoldDB" id="A0A811V2C9"/>
<dbReference type="InterPro" id="IPR002557">
    <property type="entry name" value="Chitin-bd_dom"/>
</dbReference>
<evidence type="ECO:0000256" key="4">
    <source>
        <dbReference type="ARBA" id="ARBA00023157"/>
    </source>
</evidence>
<dbReference type="OrthoDB" id="6020543at2759"/>
<dbReference type="PROSITE" id="PS50940">
    <property type="entry name" value="CHIT_BIND_II"/>
    <property type="match status" value="2"/>
</dbReference>
<evidence type="ECO:0000313" key="8">
    <source>
        <dbReference type="EMBL" id="CAD7005084.1"/>
    </source>
</evidence>
<evidence type="ECO:0000256" key="1">
    <source>
        <dbReference type="ARBA" id="ARBA00022669"/>
    </source>
</evidence>
<evidence type="ECO:0000256" key="6">
    <source>
        <dbReference type="SAM" id="SignalP"/>
    </source>
</evidence>